<evidence type="ECO:0000256" key="1">
    <source>
        <dbReference type="SAM" id="MobiDB-lite"/>
    </source>
</evidence>
<protein>
    <recommendedName>
        <fullName evidence="3">LytR/CpsA/Psr regulator C-terminal domain-containing protein</fullName>
    </recommendedName>
</protein>
<reference evidence="4 5" key="1">
    <citation type="journal article" date="2013" name="Genome Announc.">
        <title>First draft genome sequence from a member of the genus agrococcus, isolated from modern microbialites.</title>
        <authorList>
            <person name="White R.A.III."/>
            <person name="Grassa C.J."/>
            <person name="Suttle C.A."/>
        </authorList>
    </citation>
    <scope>NUCLEOTIDE SEQUENCE [LARGE SCALE GENOMIC DNA]</scope>
    <source>
        <strain evidence="4 5">RW1</strain>
    </source>
</reference>
<feature type="region of interest" description="Disordered" evidence="1">
    <location>
        <begin position="165"/>
        <end position="186"/>
    </location>
</feature>
<accession>U1LPV6</accession>
<gene>
    <name evidence="4" type="ORF">L332_06190</name>
</gene>
<evidence type="ECO:0000256" key="2">
    <source>
        <dbReference type="SAM" id="Phobius"/>
    </source>
</evidence>
<feature type="domain" description="LytR/CpsA/Psr regulator C-terminal" evidence="3">
    <location>
        <begin position="75"/>
        <end position="161"/>
    </location>
</feature>
<dbReference type="AlphaFoldDB" id="U1LPV6"/>
<evidence type="ECO:0000313" key="4">
    <source>
        <dbReference type="EMBL" id="ERG64047.1"/>
    </source>
</evidence>
<keyword evidence="2" id="KW-0472">Membrane</keyword>
<keyword evidence="2" id="KW-0812">Transmembrane</keyword>
<dbReference type="Pfam" id="PF13399">
    <property type="entry name" value="LytR_C"/>
    <property type="match status" value="1"/>
</dbReference>
<keyword evidence="2" id="KW-1133">Transmembrane helix</keyword>
<sequence length="186" mass="18886">MSRTQRVGAHRSSSSRRTPRWVILLCALGVTIVLIAIGLFLLDRLRPQSAPPAPVASEVAEVVSDPGQIDPGVDASITVLDQSGEHELAAGVGQALSDAGWNVLATGGSTGGDVERTVVWYDDESLAPIARGLAQGLGVGEARLSDGRVTGTPITIVLGADAVGTAPSAEPQEGGAVTHSPTPTAP</sequence>
<dbReference type="Proteomes" id="UP000016462">
    <property type="component" value="Unassembled WGS sequence"/>
</dbReference>
<dbReference type="InterPro" id="IPR027381">
    <property type="entry name" value="LytR/CpsA/Psr_C"/>
</dbReference>
<dbReference type="Gene3D" id="3.30.70.2390">
    <property type="match status" value="1"/>
</dbReference>
<comment type="caution">
    <text evidence="4">The sequence shown here is derived from an EMBL/GenBank/DDBJ whole genome shotgun (WGS) entry which is preliminary data.</text>
</comment>
<keyword evidence="5" id="KW-1185">Reference proteome</keyword>
<feature type="transmembrane region" description="Helical" evidence="2">
    <location>
        <begin position="21"/>
        <end position="42"/>
    </location>
</feature>
<organism evidence="4 5">
    <name type="scientific">Agrococcus pavilionensis RW1</name>
    <dbReference type="NCBI Taxonomy" id="1330458"/>
    <lineage>
        <taxon>Bacteria</taxon>
        <taxon>Bacillati</taxon>
        <taxon>Actinomycetota</taxon>
        <taxon>Actinomycetes</taxon>
        <taxon>Micrococcales</taxon>
        <taxon>Microbacteriaceae</taxon>
        <taxon>Agrococcus</taxon>
    </lineage>
</organism>
<proteinExistence type="predicted"/>
<name>U1LPV6_9MICO</name>
<dbReference type="OrthoDB" id="5115603at2"/>
<evidence type="ECO:0000313" key="5">
    <source>
        <dbReference type="Proteomes" id="UP000016462"/>
    </source>
</evidence>
<dbReference type="RefSeq" id="WP_021010713.1">
    <property type="nucleotide sequence ID" value="NZ_ASHR01000026.1"/>
</dbReference>
<dbReference type="EMBL" id="ASHR01000026">
    <property type="protein sequence ID" value="ERG64047.1"/>
    <property type="molecule type" value="Genomic_DNA"/>
</dbReference>
<evidence type="ECO:0000259" key="3">
    <source>
        <dbReference type="Pfam" id="PF13399"/>
    </source>
</evidence>